<organism evidence="1 2">
    <name type="scientific">Arabis alpina</name>
    <name type="common">Alpine rock-cress</name>
    <dbReference type="NCBI Taxonomy" id="50452"/>
    <lineage>
        <taxon>Eukaryota</taxon>
        <taxon>Viridiplantae</taxon>
        <taxon>Streptophyta</taxon>
        <taxon>Embryophyta</taxon>
        <taxon>Tracheophyta</taxon>
        <taxon>Spermatophyta</taxon>
        <taxon>Magnoliopsida</taxon>
        <taxon>eudicotyledons</taxon>
        <taxon>Gunneridae</taxon>
        <taxon>Pentapetalae</taxon>
        <taxon>rosids</taxon>
        <taxon>malvids</taxon>
        <taxon>Brassicales</taxon>
        <taxon>Brassicaceae</taxon>
        <taxon>Arabideae</taxon>
        <taxon>Arabis</taxon>
    </lineage>
</organism>
<evidence type="ECO:0000313" key="1">
    <source>
        <dbReference type="EMBL" id="KFK43665.1"/>
    </source>
</evidence>
<dbReference type="Gramene" id="KFK43665">
    <property type="protein sequence ID" value="KFK43665"/>
    <property type="gene ID" value="AALP_AA1G157100"/>
</dbReference>
<dbReference type="Proteomes" id="UP000029120">
    <property type="component" value="Chromosome 1"/>
</dbReference>
<dbReference type="EMBL" id="CM002869">
    <property type="protein sequence ID" value="KFK43665.1"/>
    <property type="molecule type" value="Genomic_DNA"/>
</dbReference>
<dbReference type="AlphaFoldDB" id="A0A087HNG3"/>
<dbReference type="OrthoDB" id="541710at2759"/>
<reference evidence="2" key="1">
    <citation type="journal article" date="2015" name="Nat. Plants">
        <title>Genome expansion of Arabis alpina linked with retrotransposition and reduced symmetric DNA methylation.</title>
        <authorList>
            <person name="Willing E.M."/>
            <person name="Rawat V."/>
            <person name="Mandakova T."/>
            <person name="Maumus F."/>
            <person name="James G.V."/>
            <person name="Nordstroem K.J."/>
            <person name="Becker C."/>
            <person name="Warthmann N."/>
            <person name="Chica C."/>
            <person name="Szarzynska B."/>
            <person name="Zytnicki M."/>
            <person name="Albani M.C."/>
            <person name="Kiefer C."/>
            <person name="Bergonzi S."/>
            <person name="Castaings L."/>
            <person name="Mateos J.L."/>
            <person name="Berns M.C."/>
            <person name="Bujdoso N."/>
            <person name="Piofczyk T."/>
            <person name="de Lorenzo L."/>
            <person name="Barrero-Sicilia C."/>
            <person name="Mateos I."/>
            <person name="Piednoel M."/>
            <person name="Hagmann J."/>
            <person name="Chen-Min-Tao R."/>
            <person name="Iglesias-Fernandez R."/>
            <person name="Schuster S.C."/>
            <person name="Alonso-Blanco C."/>
            <person name="Roudier F."/>
            <person name="Carbonero P."/>
            <person name="Paz-Ares J."/>
            <person name="Davis S.J."/>
            <person name="Pecinka A."/>
            <person name="Quesneville H."/>
            <person name="Colot V."/>
            <person name="Lysak M.A."/>
            <person name="Weigel D."/>
            <person name="Coupland G."/>
            <person name="Schneeberger K."/>
        </authorList>
    </citation>
    <scope>NUCLEOTIDE SEQUENCE [LARGE SCALE GENOMIC DNA]</scope>
    <source>
        <strain evidence="2">cv. Pajares</strain>
    </source>
</reference>
<keyword evidence="2" id="KW-1185">Reference proteome</keyword>
<sequence length="132" mass="14891">MEVYSRNRVSFYGETTKRNEINLCCSQRPIRCVVSDKAPSLKPSTRSGSLESVRLFVGLRALKLLGVEGVELPIFWGVAEKVLRKKSLLQNRNWFGKILAQVKEYVIPHGDWFGMVLYVGLLIANGGTYITI</sequence>
<protein>
    <submittedName>
        <fullName evidence="1">Uncharacterized protein</fullName>
    </submittedName>
</protein>
<proteinExistence type="predicted"/>
<gene>
    <name evidence="1" type="ordered locus">AALP_Aa1g157100</name>
</gene>
<name>A0A087HNG3_ARAAL</name>
<evidence type="ECO:0000313" key="2">
    <source>
        <dbReference type="Proteomes" id="UP000029120"/>
    </source>
</evidence>
<accession>A0A087HNG3</accession>